<accession>A0ACB9DBT6</accession>
<reference evidence="1 2" key="2">
    <citation type="journal article" date="2022" name="Mol. Ecol. Resour.">
        <title>The genomes of chicory, endive, great burdock and yacon provide insights into Asteraceae paleo-polyploidization history and plant inulin production.</title>
        <authorList>
            <person name="Fan W."/>
            <person name="Wang S."/>
            <person name="Wang H."/>
            <person name="Wang A."/>
            <person name="Jiang F."/>
            <person name="Liu H."/>
            <person name="Zhao H."/>
            <person name="Xu D."/>
            <person name="Zhang Y."/>
        </authorList>
    </citation>
    <scope>NUCLEOTIDE SEQUENCE [LARGE SCALE GENOMIC DNA]</scope>
    <source>
        <strain evidence="2">cv. Yunnan</strain>
        <tissue evidence="1">Leaves</tissue>
    </source>
</reference>
<reference evidence="2" key="1">
    <citation type="journal article" date="2022" name="Mol. Ecol. Resour.">
        <title>The genomes of chicory, endive, great burdock and yacon provide insights into Asteraceae palaeo-polyploidization history and plant inulin production.</title>
        <authorList>
            <person name="Fan W."/>
            <person name="Wang S."/>
            <person name="Wang H."/>
            <person name="Wang A."/>
            <person name="Jiang F."/>
            <person name="Liu H."/>
            <person name="Zhao H."/>
            <person name="Xu D."/>
            <person name="Zhang Y."/>
        </authorList>
    </citation>
    <scope>NUCLEOTIDE SEQUENCE [LARGE SCALE GENOMIC DNA]</scope>
    <source>
        <strain evidence="2">cv. Yunnan</strain>
    </source>
</reference>
<sequence>MGAAISPQHVCIDTETDTGVLTISNVNGNCEILCDLVEISSEFKQVNAMIKGEMHDKCVIYSYTLISGYFRNGYPNESLLIFTKMVAEKMVLDNVTVLLVFPACAYITRLDMGKEIDDLVKNNSLDETFLVGNTLVDMFVKCGQMDDTKVIFNVTSQRDVVTWTSMINGYMITNGTQSAFSLCPLIPLDGVTPNALTLASFLSACAELQYLNQAPWNAILSRTIENGLGTEAILLFKQMRLKGVLPNEATLECVLPAYAITTDLRQVELKERNIIFWSVIISCYGKPPWFKGSLHVHRLNRSQWLVNCYEQSLHGILAAELELELTTQPRTLLVLLAEEKFFWVESASVHKWVDEINRFCLEKEEEKVEKQNGSHRLSPCDLDQVIFR</sequence>
<organism evidence="1 2">
    <name type="scientific">Smallanthus sonchifolius</name>
    <dbReference type="NCBI Taxonomy" id="185202"/>
    <lineage>
        <taxon>Eukaryota</taxon>
        <taxon>Viridiplantae</taxon>
        <taxon>Streptophyta</taxon>
        <taxon>Embryophyta</taxon>
        <taxon>Tracheophyta</taxon>
        <taxon>Spermatophyta</taxon>
        <taxon>Magnoliopsida</taxon>
        <taxon>eudicotyledons</taxon>
        <taxon>Gunneridae</taxon>
        <taxon>Pentapetalae</taxon>
        <taxon>asterids</taxon>
        <taxon>campanulids</taxon>
        <taxon>Asterales</taxon>
        <taxon>Asteraceae</taxon>
        <taxon>Asteroideae</taxon>
        <taxon>Heliantheae alliance</taxon>
        <taxon>Millerieae</taxon>
        <taxon>Smallanthus</taxon>
    </lineage>
</organism>
<name>A0ACB9DBT6_9ASTR</name>
<dbReference type="Proteomes" id="UP001056120">
    <property type="component" value="Linkage Group LG19"/>
</dbReference>
<keyword evidence="2" id="KW-1185">Reference proteome</keyword>
<comment type="caution">
    <text evidence="1">The sequence shown here is derived from an EMBL/GenBank/DDBJ whole genome shotgun (WGS) entry which is preliminary data.</text>
</comment>
<gene>
    <name evidence="1" type="ORF">L1987_57173</name>
</gene>
<proteinExistence type="predicted"/>
<evidence type="ECO:0000313" key="1">
    <source>
        <dbReference type="EMBL" id="KAI3744098.1"/>
    </source>
</evidence>
<evidence type="ECO:0000313" key="2">
    <source>
        <dbReference type="Proteomes" id="UP001056120"/>
    </source>
</evidence>
<protein>
    <submittedName>
        <fullName evidence="1">Uncharacterized protein</fullName>
    </submittedName>
</protein>
<dbReference type="EMBL" id="CM042036">
    <property type="protein sequence ID" value="KAI3744098.1"/>
    <property type="molecule type" value="Genomic_DNA"/>
</dbReference>